<feature type="compositionally biased region" description="Acidic residues" evidence="10">
    <location>
        <begin position="71"/>
        <end position="95"/>
    </location>
</feature>
<evidence type="ECO:0000256" key="3">
    <source>
        <dbReference type="ARBA" id="ARBA00022475"/>
    </source>
</evidence>
<keyword evidence="12" id="KW-1185">Reference proteome</keyword>
<keyword evidence="6 8" id="KW-1133">Transmembrane helix</keyword>
<evidence type="ECO:0000256" key="9">
    <source>
        <dbReference type="NCBIfam" id="TIGR00751"/>
    </source>
</evidence>
<dbReference type="EC" id="2.5.1.74" evidence="8 9"/>
<comment type="pathway">
    <text evidence="8">Quinol/quinone metabolism; menaquinone biosynthesis; menaquinol from 1,4-dihydroxy-2-naphthoate: step 1/2.</text>
</comment>
<keyword evidence="2 8" id="KW-0474">Menaquinone biosynthesis</keyword>
<dbReference type="PANTHER" id="PTHR13929">
    <property type="entry name" value="1,4-DIHYDROXY-2-NAPHTHOATE OCTAPRENYLTRANSFERASE"/>
    <property type="match status" value="1"/>
</dbReference>
<gene>
    <name evidence="8" type="primary">menA</name>
    <name evidence="11" type="ORF">KDH_51420</name>
</gene>
<comment type="subcellular location">
    <subcellularLocation>
        <location evidence="8">Cell membrane</location>
        <topology evidence="8">Multi-pass membrane protein</topology>
    </subcellularLocation>
    <subcellularLocation>
        <location evidence="1">Membrane</location>
        <topology evidence="1">Multi-pass membrane protein</topology>
    </subcellularLocation>
</comment>
<protein>
    <recommendedName>
        <fullName evidence="8 9">1,4-dihydroxy-2-naphthoate octaprenyltransferase</fullName>
        <shortName evidence="8">DHNA-octaprenyltransferase</shortName>
        <ecNumber evidence="8 9">2.5.1.74</ecNumber>
    </recommendedName>
</protein>
<feature type="transmembrane region" description="Helical" evidence="8">
    <location>
        <begin position="182"/>
        <end position="201"/>
    </location>
</feature>
<dbReference type="InterPro" id="IPR026046">
    <property type="entry name" value="UBIAD1"/>
</dbReference>
<evidence type="ECO:0000256" key="5">
    <source>
        <dbReference type="ARBA" id="ARBA00022692"/>
    </source>
</evidence>
<feature type="compositionally biased region" description="Acidic residues" evidence="10">
    <location>
        <begin position="52"/>
        <end position="63"/>
    </location>
</feature>
<evidence type="ECO:0000256" key="6">
    <source>
        <dbReference type="ARBA" id="ARBA00022989"/>
    </source>
</evidence>
<name>A0ABQ6FXJ9_9CHLR</name>
<dbReference type="InterPro" id="IPR044878">
    <property type="entry name" value="UbiA_sf"/>
</dbReference>
<keyword evidence="7 8" id="KW-0472">Membrane</keyword>
<feature type="transmembrane region" description="Helical" evidence="8">
    <location>
        <begin position="317"/>
        <end position="337"/>
    </location>
</feature>
<keyword evidence="4 8" id="KW-0808">Transferase</keyword>
<comment type="caution">
    <text evidence="11">The sequence shown here is derived from an EMBL/GenBank/DDBJ whole genome shotgun (WGS) entry which is preliminary data.</text>
</comment>
<comment type="function">
    <text evidence="8">Conversion of 1,4-dihydroxy-2-naphthoate (DHNA) to demethylmenaquinone (DMK).</text>
</comment>
<feature type="transmembrane region" description="Helical" evidence="8">
    <location>
        <begin position="343"/>
        <end position="364"/>
    </location>
</feature>
<dbReference type="HAMAP" id="MF_01937">
    <property type="entry name" value="MenA_1"/>
    <property type="match status" value="1"/>
</dbReference>
<dbReference type="Pfam" id="PF01040">
    <property type="entry name" value="UbiA"/>
    <property type="match status" value="1"/>
</dbReference>
<feature type="transmembrane region" description="Helical" evidence="8">
    <location>
        <begin position="263"/>
        <end position="282"/>
    </location>
</feature>
<sequence length="486" mass="52336">MENIERNATHQDLAPEVEPQDQANHAIQVVDADPRREETAQPETQEEQAGTIEDESAVAEDETETVKDESEVAEGEPEVAEGEPETVEEDSEPEVVPEAKPTKKKQSAQIVPADRVQAEEVPTIPIGSLQTISTLEPEVSVHSVASMRAVGMPAPLVVQPSEYRRGIGEWLDIWRDGIRLNYLPLSLMPILLGTALAWTQTVTPDKPLGHLDIVHFAMALVAAVILQIGANLINDYYDHQHGVDASNALGPGGLIQQGLIKPIRVLTIGLIVLGIGAVLGLIASLAGGPLTCLFGLIIVLCAYFFSATKRSLSSLGLGELVGFIAFGLLPVMGAYMIQTGGHLVATTFYYSLALGFLAAAIIYANDMRDIEGDSHVGRKTLTTMIGLRWSRIAYIVLMVLAYVVVLLLGVPHGHNHFVLLALWTLPTLAVAISGVLRTEISAGFHDVMRQSMKILVMFTILLIVGLVIAAFIPVVPKLPAHLISLP</sequence>
<accession>A0ABQ6FXJ9</accession>
<comment type="similarity">
    <text evidence="8">Belongs to the MenA family. Type 1 subfamily.</text>
</comment>
<dbReference type="EMBL" id="BSRI01000002">
    <property type="protein sequence ID" value="GLV58309.1"/>
    <property type="molecule type" value="Genomic_DNA"/>
</dbReference>
<dbReference type="PANTHER" id="PTHR13929:SF0">
    <property type="entry name" value="UBIA PRENYLTRANSFERASE DOMAIN-CONTAINING PROTEIN 1"/>
    <property type="match status" value="1"/>
</dbReference>
<evidence type="ECO:0000256" key="4">
    <source>
        <dbReference type="ARBA" id="ARBA00022679"/>
    </source>
</evidence>
<feature type="region of interest" description="Disordered" evidence="10">
    <location>
        <begin position="1"/>
        <end position="114"/>
    </location>
</feature>
<dbReference type="CDD" id="cd13962">
    <property type="entry name" value="PT_UbiA_UBIAD1"/>
    <property type="match status" value="1"/>
</dbReference>
<dbReference type="InterPro" id="IPR000537">
    <property type="entry name" value="UbiA_prenyltransferase"/>
</dbReference>
<feature type="transmembrane region" description="Helical" evidence="8">
    <location>
        <begin position="213"/>
        <end position="233"/>
    </location>
</feature>
<dbReference type="InterPro" id="IPR004657">
    <property type="entry name" value="MenA"/>
</dbReference>
<organism evidence="11 12">
    <name type="scientific">Dictyobacter halimunensis</name>
    <dbReference type="NCBI Taxonomy" id="3026934"/>
    <lineage>
        <taxon>Bacteria</taxon>
        <taxon>Bacillati</taxon>
        <taxon>Chloroflexota</taxon>
        <taxon>Ktedonobacteria</taxon>
        <taxon>Ktedonobacterales</taxon>
        <taxon>Dictyobacteraceae</taxon>
        <taxon>Dictyobacter</taxon>
    </lineage>
</organism>
<evidence type="ECO:0000256" key="1">
    <source>
        <dbReference type="ARBA" id="ARBA00004141"/>
    </source>
</evidence>
<evidence type="ECO:0000313" key="11">
    <source>
        <dbReference type="EMBL" id="GLV58309.1"/>
    </source>
</evidence>
<keyword evidence="5 8" id="KW-0812">Transmembrane</keyword>
<evidence type="ECO:0000256" key="8">
    <source>
        <dbReference type="HAMAP-Rule" id="MF_01937"/>
    </source>
</evidence>
<reference evidence="11 12" key="1">
    <citation type="submission" date="2023-02" db="EMBL/GenBank/DDBJ databases">
        <title>Dictyobacter halimunensis sp. nov., a new member of the class Ktedonobacteria from forest soil in a geothermal area.</title>
        <authorList>
            <person name="Rachmania M.K."/>
            <person name="Ningsih F."/>
            <person name="Sakai Y."/>
            <person name="Yabe S."/>
            <person name="Yokota A."/>
            <person name="Sjamsuridzal W."/>
        </authorList>
    </citation>
    <scope>NUCLEOTIDE SEQUENCE [LARGE SCALE GENOMIC DNA]</scope>
    <source>
        <strain evidence="11 12">S3.2.2.5</strain>
    </source>
</reference>
<feature type="transmembrane region" description="Helical" evidence="8">
    <location>
        <begin position="392"/>
        <end position="410"/>
    </location>
</feature>
<dbReference type="Gene3D" id="1.10.357.140">
    <property type="entry name" value="UbiA prenyltransferase"/>
    <property type="match status" value="1"/>
</dbReference>
<feature type="transmembrane region" description="Helical" evidence="8">
    <location>
        <begin position="288"/>
        <end position="305"/>
    </location>
</feature>
<proteinExistence type="inferred from homology"/>
<dbReference type="RefSeq" id="WP_338254472.1">
    <property type="nucleotide sequence ID" value="NZ_BSRI01000002.1"/>
</dbReference>
<evidence type="ECO:0000256" key="7">
    <source>
        <dbReference type="ARBA" id="ARBA00023136"/>
    </source>
</evidence>
<feature type="transmembrane region" description="Helical" evidence="8">
    <location>
        <begin position="456"/>
        <end position="476"/>
    </location>
</feature>
<dbReference type="Proteomes" id="UP001344906">
    <property type="component" value="Unassembled WGS sequence"/>
</dbReference>
<keyword evidence="3 8" id="KW-1003">Cell membrane</keyword>
<evidence type="ECO:0000256" key="2">
    <source>
        <dbReference type="ARBA" id="ARBA00022428"/>
    </source>
</evidence>
<dbReference type="NCBIfam" id="TIGR00751">
    <property type="entry name" value="menA"/>
    <property type="match status" value="1"/>
</dbReference>
<comment type="catalytic activity">
    <reaction evidence="8">
        <text>an all-trans-polyprenyl diphosphate + 1,4-dihydroxy-2-naphthoate + H(+) = a 2-demethylmenaquinol + CO2 + diphosphate</text>
        <dbReference type="Rhea" id="RHEA:26478"/>
        <dbReference type="Rhea" id="RHEA-COMP:9563"/>
        <dbReference type="Rhea" id="RHEA-COMP:9564"/>
        <dbReference type="ChEBI" id="CHEBI:11173"/>
        <dbReference type="ChEBI" id="CHEBI:15378"/>
        <dbReference type="ChEBI" id="CHEBI:16526"/>
        <dbReference type="ChEBI" id="CHEBI:33019"/>
        <dbReference type="ChEBI" id="CHEBI:55437"/>
        <dbReference type="ChEBI" id="CHEBI:58914"/>
        <dbReference type="EC" id="2.5.1.74"/>
    </reaction>
</comment>
<evidence type="ECO:0000256" key="10">
    <source>
        <dbReference type="SAM" id="MobiDB-lite"/>
    </source>
</evidence>
<feature type="transmembrane region" description="Helical" evidence="8">
    <location>
        <begin position="416"/>
        <end position="436"/>
    </location>
</feature>
<evidence type="ECO:0000313" key="12">
    <source>
        <dbReference type="Proteomes" id="UP001344906"/>
    </source>
</evidence>